<gene>
    <name evidence="2" type="ORF">FUAX_32550</name>
</gene>
<dbReference type="Gene3D" id="3.40.30.10">
    <property type="entry name" value="Glutaredoxin"/>
    <property type="match status" value="1"/>
</dbReference>
<evidence type="ECO:0000259" key="1">
    <source>
        <dbReference type="Pfam" id="PF00578"/>
    </source>
</evidence>
<name>A0AAU9D4C9_9BACT</name>
<dbReference type="InterPro" id="IPR036249">
    <property type="entry name" value="Thioredoxin-like_sf"/>
</dbReference>
<proteinExistence type="predicted"/>
<dbReference type="InterPro" id="IPR000866">
    <property type="entry name" value="AhpC/TSA"/>
</dbReference>
<evidence type="ECO:0000313" key="3">
    <source>
        <dbReference type="Proteomes" id="UP001348817"/>
    </source>
</evidence>
<accession>A0AAU9D4C9</accession>
<keyword evidence="3" id="KW-1185">Reference proteome</keyword>
<dbReference type="SUPFAM" id="SSF52833">
    <property type="entry name" value="Thioredoxin-like"/>
    <property type="match status" value="1"/>
</dbReference>
<dbReference type="PROSITE" id="PS51257">
    <property type="entry name" value="PROKAR_LIPOPROTEIN"/>
    <property type="match status" value="1"/>
</dbReference>
<sequence>MRPFLNISLFFFIILFGCNPQKKETLNQFSAQVDTLVLKTNKAKGYGMLNYSVAYGIVTQDTADHREFPVIYPENLHDIKIASARIDTKPARYKRLKKNNSEYLPKFLVKNFPQNIDTANLPTTEENTINILLAKRDGKKVFVVDENNNQDFRDDSVRLLKNYDYKRPELIKCQYSIYNGSKLTKTSGWINTGGDPLMFSVAHHLESSFSIGNNTYKIEAVNGGPFFRFCFENPMLALVSQNGVQKDSVVTSEIIEKGEYLKLGDSFFRLENVSNDGSLVTLIKEKDISDKIGTQVGFMAPDFESRTIDGDSVRSEDFKGKYLLVANLTACGDREENYGYFKDLKQKYGSSFDIVGVENSRESLKQLIKKLSLDGKFIIAEDNPSMRKNYREDFSSRTCFLINPQGKIADKFELSAWKATLSKHFE</sequence>
<dbReference type="EMBL" id="AP025314">
    <property type="protein sequence ID" value="BDD10823.1"/>
    <property type="molecule type" value="Genomic_DNA"/>
</dbReference>
<dbReference type="GO" id="GO:0016209">
    <property type="term" value="F:antioxidant activity"/>
    <property type="evidence" value="ECO:0007669"/>
    <property type="project" value="InterPro"/>
</dbReference>
<dbReference type="RefSeq" id="WP_338392355.1">
    <property type="nucleotide sequence ID" value="NZ_AP025314.1"/>
</dbReference>
<dbReference type="Pfam" id="PF00578">
    <property type="entry name" value="AhpC-TSA"/>
    <property type="match status" value="1"/>
</dbReference>
<dbReference type="Proteomes" id="UP001348817">
    <property type="component" value="Chromosome"/>
</dbReference>
<dbReference type="AlphaFoldDB" id="A0AAU9D4C9"/>
<protein>
    <recommendedName>
        <fullName evidence="1">Alkyl hydroperoxide reductase subunit C/ Thiol specific antioxidant domain-containing protein</fullName>
    </recommendedName>
</protein>
<feature type="domain" description="Alkyl hydroperoxide reductase subunit C/ Thiol specific antioxidant" evidence="1">
    <location>
        <begin position="296"/>
        <end position="409"/>
    </location>
</feature>
<evidence type="ECO:0000313" key="2">
    <source>
        <dbReference type="EMBL" id="BDD10823.1"/>
    </source>
</evidence>
<organism evidence="2 3">
    <name type="scientific">Fulvitalea axinellae</name>
    <dbReference type="NCBI Taxonomy" id="1182444"/>
    <lineage>
        <taxon>Bacteria</taxon>
        <taxon>Pseudomonadati</taxon>
        <taxon>Bacteroidota</taxon>
        <taxon>Cytophagia</taxon>
        <taxon>Cytophagales</taxon>
        <taxon>Persicobacteraceae</taxon>
        <taxon>Fulvitalea</taxon>
    </lineage>
</organism>
<reference evidence="2 3" key="1">
    <citation type="submission" date="2021-12" db="EMBL/GenBank/DDBJ databases">
        <title>Genome sequencing of bacteria with rrn-lacking chromosome and rrn-plasmid.</title>
        <authorList>
            <person name="Anda M."/>
            <person name="Iwasaki W."/>
        </authorList>
    </citation>
    <scope>NUCLEOTIDE SEQUENCE [LARGE SCALE GENOMIC DNA]</scope>
    <source>
        <strain evidence="2 3">DSM 100852</strain>
    </source>
</reference>
<dbReference type="KEGG" id="fax:FUAX_32550"/>
<dbReference type="GO" id="GO:0016491">
    <property type="term" value="F:oxidoreductase activity"/>
    <property type="evidence" value="ECO:0007669"/>
    <property type="project" value="InterPro"/>
</dbReference>